<evidence type="ECO:0000313" key="1">
    <source>
        <dbReference type="EMBL" id="PQQ15594.1"/>
    </source>
</evidence>
<keyword evidence="2" id="KW-1185">Reference proteome</keyword>
<reference evidence="1 2" key="1">
    <citation type="submission" date="2018-02" db="EMBL/GenBank/DDBJ databases">
        <title>Draft genome of wild Prunus yedoensis var. nudiflora.</title>
        <authorList>
            <person name="Baek S."/>
            <person name="Kim J.-H."/>
            <person name="Choi K."/>
            <person name="Kim G.-B."/>
            <person name="Cho A."/>
            <person name="Jang H."/>
            <person name="Shin C.-H."/>
            <person name="Yu H.-J."/>
            <person name="Mun J.-H."/>
        </authorList>
    </citation>
    <scope>NUCLEOTIDE SEQUENCE [LARGE SCALE GENOMIC DNA]</scope>
    <source>
        <strain evidence="2">cv. Jeju island</strain>
        <tissue evidence="1">Leaf</tissue>
    </source>
</reference>
<dbReference type="EMBL" id="PJQY01000227">
    <property type="protein sequence ID" value="PQQ15594.1"/>
    <property type="molecule type" value="Genomic_DNA"/>
</dbReference>
<proteinExistence type="predicted"/>
<comment type="caution">
    <text evidence="1">The sequence shown here is derived from an EMBL/GenBank/DDBJ whole genome shotgun (WGS) entry which is preliminary data.</text>
</comment>
<sequence length="109" mass="12259">MASLSRSPPLVHHQINSLTLNPCPVTLSFPFLKTTALQARLCALKTGADGGAEPGGPEHRDPTRDCFGSRWCRPGRTRMEFRMKMKEKTGNGSIGKIRFWKTRFLWLDS</sequence>
<name>A0A314ZDP4_PRUYE</name>
<evidence type="ECO:0000313" key="2">
    <source>
        <dbReference type="Proteomes" id="UP000250321"/>
    </source>
</evidence>
<dbReference type="Proteomes" id="UP000250321">
    <property type="component" value="Unassembled WGS sequence"/>
</dbReference>
<gene>
    <name evidence="1" type="ORF">Pyn_28987</name>
</gene>
<dbReference type="AlphaFoldDB" id="A0A314ZDP4"/>
<accession>A0A314ZDP4</accession>
<protein>
    <submittedName>
        <fullName evidence="1">Protein DCL chloroplastic</fullName>
    </submittedName>
</protein>
<organism evidence="1 2">
    <name type="scientific">Prunus yedoensis var. nudiflora</name>
    <dbReference type="NCBI Taxonomy" id="2094558"/>
    <lineage>
        <taxon>Eukaryota</taxon>
        <taxon>Viridiplantae</taxon>
        <taxon>Streptophyta</taxon>
        <taxon>Embryophyta</taxon>
        <taxon>Tracheophyta</taxon>
        <taxon>Spermatophyta</taxon>
        <taxon>Magnoliopsida</taxon>
        <taxon>eudicotyledons</taxon>
        <taxon>Gunneridae</taxon>
        <taxon>Pentapetalae</taxon>
        <taxon>rosids</taxon>
        <taxon>fabids</taxon>
        <taxon>Rosales</taxon>
        <taxon>Rosaceae</taxon>
        <taxon>Amygdaloideae</taxon>
        <taxon>Amygdaleae</taxon>
        <taxon>Prunus</taxon>
    </lineage>
</organism>